<keyword evidence="3" id="KW-1185">Reference proteome</keyword>
<reference evidence="2" key="1">
    <citation type="journal article" date="2022" name="bioRxiv">
        <title>Sequencing and chromosome-scale assembly of the giantPleurodeles waltlgenome.</title>
        <authorList>
            <person name="Brown T."/>
            <person name="Elewa A."/>
            <person name="Iarovenko S."/>
            <person name="Subramanian E."/>
            <person name="Araus A.J."/>
            <person name="Petzold A."/>
            <person name="Susuki M."/>
            <person name="Suzuki K.-i.T."/>
            <person name="Hayashi T."/>
            <person name="Toyoda A."/>
            <person name="Oliveira C."/>
            <person name="Osipova E."/>
            <person name="Leigh N.D."/>
            <person name="Simon A."/>
            <person name="Yun M.H."/>
        </authorList>
    </citation>
    <scope>NUCLEOTIDE SEQUENCE</scope>
    <source>
        <strain evidence="2">20211129_DDA</strain>
        <tissue evidence="2">Liver</tissue>
    </source>
</reference>
<evidence type="ECO:0000313" key="2">
    <source>
        <dbReference type="EMBL" id="KAJ1108773.1"/>
    </source>
</evidence>
<evidence type="ECO:0000313" key="3">
    <source>
        <dbReference type="Proteomes" id="UP001066276"/>
    </source>
</evidence>
<sequence>MLNGEDVRVSKGARPPSKPGGVTHSGRPRPRPRSTFLRPRTGSRPPLVHLPRSTHCRPPLPALALDLRLQSRDKGGRRGLPCLRPQSRELRPLPIRGLVRLPREHRSGTPSPPTPPGSTHKRQASRGRAPPPGHRSLLRYPSKRTGLGTWRPQDWTPRRF</sequence>
<proteinExistence type="predicted"/>
<dbReference type="Proteomes" id="UP001066276">
    <property type="component" value="Chromosome 9"/>
</dbReference>
<accession>A0AAV7MYC4</accession>
<gene>
    <name evidence="2" type="ORF">NDU88_006143</name>
</gene>
<organism evidence="2 3">
    <name type="scientific">Pleurodeles waltl</name>
    <name type="common">Iberian ribbed newt</name>
    <dbReference type="NCBI Taxonomy" id="8319"/>
    <lineage>
        <taxon>Eukaryota</taxon>
        <taxon>Metazoa</taxon>
        <taxon>Chordata</taxon>
        <taxon>Craniata</taxon>
        <taxon>Vertebrata</taxon>
        <taxon>Euteleostomi</taxon>
        <taxon>Amphibia</taxon>
        <taxon>Batrachia</taxon>
        <taxon>Caudata</taxon>
        <taxon>Salamandroidea</taxon>
        <taxon>Salamandridae</taxon>
        <taxon>Pleurodelinae</taxon>
        <taxon>Pleurodeles</taxon>
    </lineage>
</organism>
<comment type="caution">
    <text evidence="2">The sequence shown here is derived from an EMBL/GenBank/DDBJ whole genome shotgun (WGS) entry which is preliminary data.</text>
</comment>
<evidence type="ECO:0000256" key="1">
    <source>
        <dbReference type="SAM" id="MobiDB-lite"/>
    </source>
</evidence>
<dbReference type="AlphaFoldDB" id="A0AAV7MYC4"/>
<protein>
    <submittedName>
        <fullName evidence="2">Uncharacterized protein</fullName>
    </submittedName>
</protein>
<name>A0AAV7MYC4_PLEWA</name>
<feature type="region of interest" description="Disordered" evidence="1">
    <location>
        <begin position="1"/>
        <end position="160"/>
    </location>
</feature>
<dbReference type="EMBL" id="JANPWB010000013">
    <property type="protein sequence ID" value="KAJ1108773.1"/>
    <property type="molecule type" value="Genomic_DNA"/>
</dbReference>